<evidence type="ECO:0000256" key="1">
    <source>
        <dbReference type="SAM" id="MobiDB-lite"/>
    </source>
</evidence>
<accession>A0A2T4BX05</accession>
<reference evidence="2 3" key="1">
    <citation type="submission" date="2016-07" db="EMBL/GenBank/DDBJ databases">
        <title>Multiple horizontal gene transfer events from other fungi enriched the ability of initially mycotrophic Trichoderma (Ascomycota) to feed on dead plant biomass.</title>
        <authorList>
            <consortium name="DOE Joint Genome Institute"/>
            <person name="Aerts A."/>
            <person name="Atanasova L."/>
            <person name="Chenthamara K."/>
            <person name="Zhang J."/>
            <person name="Grujic M."/>
            <person name="Henrissat B."/>
            <person name="Kuo A."/>
            <person name="Salamov A."/>
            <person name="Lipzen A."/>
            <person name="Labutti K."/>
            <person name="Barry K."/>
            <person name="Miao Y."/>
            <person name="Rahimi M.J."/>
            <person name="Shen Q."/>
            <person name="Grigoriev I.V."/>
            <person name="Kubicek C.P."/>
            <person name="Druzhinina I.S."/>
        </authorList>
    </citation>
    <scope>NUCLEOTIDE SEQUENCE [LARGE SCALE GENOMIC DNA]</scope>
    <source>
        <strain evidence="2 3">ATCC 18648</strain>
    </source>
</reference>
<gene>
    <name evidence="2" type="ORF">M440DRAFT_1404047</name>
</gene>
<feature type="compositionally biased region" description="Pro residues" evidence="1">
    <location>
        <begin position="65"/>
        <end position="79"/>
    </location>
</feature>
<proteinExistence type="predicted"/>
<sequence>MECFAPRDSAFYTTQEYGYKHADSTLSKQYLRACIAINAVNQVVSRHITIRSTAKKQTNLTLASPCPPTSEQPLNPPPSQSFETDKHKRNSGNSIKAGSQLEADAHPSPTQPSQCLLHASNPDMHPTAAGCLTASCLARSDEQLVIGPHGRTHAE</sequence>
<feature type="region of interest" description="Disordered" evidence="1">
    <location>
        <begin position="54"/>
        <end position="121"/>
    </location>
</feature>
<name>A0A2T4BX05_TRILO</name>
<protein>
    <submittedName>
        <fullName evidence="2">Uncharacterized protein</fullName>
    </submittedName>
</protein>
<dbReference type="Proteomes" id="UP000240760">
    <property type="component" value="Unassembled WGS sequence"/>
</dbReference>
<organism evidence="2 3">
    <name type="scientific">Trichoderma longibrachiatum ATCC 18648</name>
    <dbReference type="NCBI Taxonomy" id="983965"/>
    <lineage>
        <taxon>Eukaryota</taxon>
        <taxon>Fungi</taxon>
        <taxon>Dikarya</taxon>
        <taxon>Ascomycota</taxon>
        <taxon>Pezizomycotina</taxon>
        <taxon>Sordariomycetes</taxon>
        <taxon>Hypocreomycetidae</taxon>
        <taxon>Hypocreales</taxon>
        <taxon>Hypocreaceae</taxon>
        <taxon>Trichoderma</taxon>
    </lineage>
</organism>
<evidence type="ECO:0000313" key="3">
    <source>
        <dbReference type="Proteomes" id="UP000240760"/>
    </source>
</evidence>
<evidence type="ECO:0000313" key="2">
    <source>
        <dbReference type="EMBL" id="PTB73851.1"/>
    </source>
</evidence>
<dbReference type="AlphaFoldDB" id="A0A2T4BX05"/>
<dbReference type="EMBL" id="KZ679137">
    <property type="protein sequence ID" value="PTB73851.1"/>
    <property type="molecule type" value="Genomic_DNA"/>
</dbReference>
<keyword evidence="3" id="KW-1185">Reference proteome</keyword>